<dbReference type="Pfam" id="PF00106">
    <property type="entry name" value="adh_short"/>
    <property type="match status" value="1"/>
</dbReference>
<dbReference type="EMBL" id="BIFQ01000002">
    <property type="protein sequence ID" value="GCE09376.1"/>
    <property type="molecule type" value="Genomic_DNA"/>
</dbReference>
<accession>A0A401ZRE8</accession>
<organism evidence="3 4">
    <name type="scientific">Dictyobacter aurantiacus</name>
    <dbReference type="NCBI Taxonomy" id="1936993"/>
    <lineage>
        <taxon>Bacteria</taxon>
        <taxon>Bacillati</taxon>
        <taxon>Chloroflexota</taxon>
        <taxon>Ktedonobacteria</taxon>
        <taxon>Ktedonobacterales</taxon>
        <taxon>Dictyobacteraceae</taxon>
        <taxon>Dictyobacter</taxon>
    </lineage>
</organism>
<dbReference type="GO" id="GO:0016616">
    <property type="term" value="F:oxidoreductase activity, acting on the CH-OH group of donors, NAD or NADP as acceptor"/>
    <property type="evidence" value="ECO:0007669"/>
    <property type="project" value="TreeGrafter"/>
</dbReference>
<dbReference type="AlphaFoldDB" id="A0A401ZRE8"/>
<comment type="similarity">
    <text evidence="1">Belongs to the short-chain dehydrogenases/reductases (SDR) family.</text>
</comment>
<reference evidence="4" key="1">
    <citation type="submission" date="2018-12" db="EMBL/GenBank/DDBJ databases">
        <title>Tengunoibacter tsumagoiensis gen. nov., sp. nov., Dictyobacter kobayashii sp. nov., D. alpinus sp. nov., and D. joshuensis sp. nov. and description of Dictyobacteraceae fam. nov. within the order Ktedonobacterales isolated from Tengu-no-mugimeshi.</title>
        <authorList>
            <person name="Wang C.M."/>
            <person name="Zheng Y."/>
            <person name="Sakai Y."/>
            <person name="Toyoda A."/>
            <person name="Minakuchi Y."/>
            <person name="Abe K."/>
            <person name="Yokota A."/>
            <person name="Yabe S."/>
        </authorList>
    </citation>
    <scope>NUCLEOTIDE SEQUENCE [LARGE SCALE GENOMIC DNA]</scope>
    <source>
        <strain evidence="4">S-27</strain>
    </source>
</reference>
<dbReference type="InterPro" id="IPR036291">
    <property type="entry name" value="NAD(P)-bd_dom_sf"/>
</dbReference>
<evidence type="ECO:0000313" key="3">
    <source>
        <dbReference type="EMBL" id="GCE09376.1"/>
    </source>
</evidence>
<dbReference type="RefSeq" id="WP_126601767.1">
    <property type="nucleotide sequence ID" value="NZ_BIFQ01000002.1"/>
</dbReference>
<keyword evidence="2" id="KW-0560">Oxidoreductase</keyword>
<dbReference type="PANTHER" id="PTHR42760">
    <property type="entry name" value="SHORT-CHAIN DEHYDROGENASES/REDUCTASES FAMILY MEMBER"/>
    <property type="match status" value="1"/>
</dbReference>
<evidence type="ECO:0000256" key="1">
    <source>
        <dbReference type="ARBA" id="ARBA00006484"/>
    </source>
</evidence>
<dbReference type="PRINTS" id="PR00081">
    <property type="entry name" value="GDHRDH"/>
</dbReference>
<evidence type="ECO:0000256" key="2">
    <source>
        <dbReference type="ARBA" id="ARBA00023002"/>
    </source>
</evidence>
<name>A0A401ZRE8_9CHLR</name>
<dbReference type="Proteomes" id="UP000287224">
    <property type="component" value="Unassembled WGS sequence"/>
</dbReference>
<sequence>MNESITTQRLRGKNVVIIGGSRGLGRDIVAAAQAEGARVLAIARQEQPLRQLAAEFPGVQVLALDATSEGAPAKVFEVLLPDILVVCAGAIPHMAPLVEQSWEQFSTNWNSDVRISLLFSQAALTAPLPVGTTILLMSSGAALGGSPLSGGYAGAKRTQMFLADYAQKESARLQRGLRFLALVPGRIIPETELGKVAAQAYASSLGLSPADFIKTRPARPTTEDVASAVVELVSDPSESAGKIFVISASGIALVP</sequence>
<dbReference type="PANTHER" id="PTHR42760:SF133">
    <property type="entry name" value="3-OXOACYL-[ACYL-CARRIER-PROTEIN] REDUCTASE"/>
    <property type="match status" value="1"/>
</dbReference>
<dbReference type="Gene3D" id="3.40.50.720">
    <property type="entry name" value="NAD(P)-binding Rossmann-like Domain"/>
    <property type="match status" value="1"/>
</dbReference>
<protein>
    <submittedName>
        <fullName evidence="3">Short-chain dehydrogenase</fullName>
    </submittedName>
</protein>
<dbReference type="CDD" id="cd05233">
    <property type="entry name" value="SDR_c"/>
    <property type="match status" value="1"/>
</dbReference>
<evidence type="ECO:0000313" key="4">
    <source>
        <dbReference type="Proteomes" id="UP000287224"/>
    </source>
</evidence>
<keyword evidence="4" id="KW-1185">Reference proteome</keyword>
<dbReference type="InterPro" id="IPR002347">
    <property type="entry name" value="SDR_fam"/>
</dbReference>
<dbReference type="OrthoDB" id="7211155at2"/>
<comment type="caution">
    <text evidence="3">The sequence shown here is derived from an EMBL/GenBank/DDBJ whole genome shotgun (WGS) entry which is preliminary data.</text>
</comment>
<gene>
    <name evidence="3" type="ORF">KDAU_67050</name>
</gene>
<proteinExistence type="inferred from homology"/>
<dbReference type="SUPFAM" id="SSF51735">
    <property type="entry name" value="NAD(P)-binding Rossmann-fold domains"/>
    <property type="match status" value="1"/>
</dbReference>